<comment type="caution">
    <text evidence="2">The sequence shown here is derived from an EMBL/GenBank/DDBJ whole genome shotgun (WGS) entry which is preliminary data.</text>
</comment>
<keyword evidence="1" id="KW-0732">Signal</keyword>
<feature type="chain" id="PRO_5022751206" evidence="1">
    <location>
        <begin position="20"/>
        <end position="413"/>
    </location>
</feature>
<sequence>MLGAAAVALLCAVPMTAMASERVVGHKGTTVVHTESVKENSGTTKNVNIKERIKAILNSQNKPAKKPWVKPSNVMHELPMVSKDEGGTLLFSDSPEYVEQNGILYQDTVSGDVRVLYYHLNNTSEPKKIAVVLENKYEGTNVIHITRGGSGAPSANYMKVGKAVQMQYFGQPMDQKIVLGEGVAKLLQEDMNTILLQPGQLVSGMYDFYADHPVKVSVLMLDAYGDPVTESRNLPILPKDAMRLRGTYTGMNRVMTSAREYHPETDGIMYFPLADDKRDKYREGIDATDGSAVKDEGNYGIVYRIQVPTAGDCKVQYYLCPLGGVYAGAVRMKYGEIGPDMLPTPQGQIYFGDNTPTETQEQEELREKGIVVLTKSAELADLGVYRADKSVWIEYSPPGASNLPVSIIMVPVQ</sequence>
<proteinExistence type="predicted"/>
<evidence type="ECO:0000313" key="3">
    <source>
        <dbReference type="Proteomes" id="UP000323646"/>
    </source>
</evidence>
<keyword evidence="3" id="KW-1185">Reference proteome</keyword>
<dbReference type="OrthoDB" id="1675044at2"/>
<gene>
    <name evidence="2" type="ORF">FZ040_12755</name>
</gene>
<reference evidence="2 3" key="1">
    <citation type="submission" date="2019-08" db="EMBL/GenBank/DDBJ databases">
        <title>Selenomonas sp. mPRGC5 and Selenomonas sp. mPRGC8 isolated from ruminal fluid of dairy goat (Capra hircus).</title>
        <authorList>
            <person name="Poothong S."/>
            <person name="Nuengjamnong C."/>
            <person name="Tanasupawat S."/>
        </authorList>
    </citation>
    <scope>NUCLEOTIDE SEQUENCE [LARGE SCALE GENOMIC DNA]</scope>
    <source>
        <strain evidence="3">mPRGC5</strain>
    </source>
</reference>
<evidence type="ECO:0000256" key="1">
    <source>
        <dbReference type="SAM" id="SignalP"/>
    </source>
</evidence>
<dbReference type="AlphaFoldDB" id="A0A5D6VYJ8"/>
<name>A0A5D6VYJ8_9FIRM</name>
<dbReference type="Proteomes" id="UP000323646">
    <property type="component" value="Unassembled WGS sequence"/>
</dbReference>
<accession>A0A5D6VYJ8</accession>
<dbReference type="EMBL" id="VTOY01000018">
    <property type="protein sequence ID" value="TYZ19969.1"/>
    <property type="molecule type" value="Genomic_DNA"/>
</dbReference>
<feature type="signal peptide" evidence="1">
    <location>
        <begin position="1"/>
        <end position="19"/>
    </location>
</feature>
<protein>
    <submittedName>
        <fullName evidence="2">Copper amine oxidase</fullName>
    </submittedName>
</protein>
<organism evidence="2 3">
    <name type="scientific">Selenomonas ruminis</name>
    <dbReference type="NCBI Taxonomy" id="2593411"/>
    <lineage>
        <taxon>Bacteria</taxon>
        <taxon>Bacillati</taxon>
        <taxon>Bacillota</taxon>
        <taxon>Negativicutes</taxon>
        <taxon>Selenomonadales</taxon>
        <taxon>Selenomonadaceae</taxon>
        <taxon>Selenomonas</taxon>
    </lineage>
</organism>
<evidence type="ECO:0000313" key="2">
    <source>
        <dbReference type="EMBL" id="TYZ19969.1"/>
    </source>
</evidence>